<accession>A0A9N9PZH3</accession>
<dbReference type="AlphaFoldDB" id="A0A9N9PZH3"/>
<organism evidence="1 2">
    <name type="scientific">Hymenoscyphus fraxineus</name>
    <dbReference type="NCBI Taxonomy" id="746836"/>
    <lineage>
        <taxon>Eukaryota</taxon>
        <taxon>Fungi</taxon>
        <taxon>Dikarya</taxon>
        <taxon>Ascomycota</taxon>
        <taxon>Pezizomycotina</taxon>
        <taxon>Leotiomycetes</taxon>
        <taxon>Helotiales</taxon>
        <taxon>Helotiaceae</taxon>
        <taxon>Hymenoscyphus</taxon>
    </lineage>
</organism>
<gene>
    <name evidence="1" type="ORF">HYFRA_00002583</name>
</gene>
<dbReference type="Proteomes" id="UP000696280">
    <property type="component" value="Unassembled WGS sequence"/>
</dbReference>
<keyword evidence="2" id="KW-1185">Reference proteome</keyword>
<evidence type="ECO:0000313" key="2">
    <source>
        <dbReference type="Proteomes" id="UP000696280"/>
    </source>
</evidence>
<dbReference type="EMBL" id="CAJVRL010000103">
    <property type="protein sequence ID" value="CAG8961043.1"/>
    <property type="molecule type" value="Genomic_DNA"/>
</dbReference>
<proteinExistence type="predicted"/>
<sequence length="106" mass="11588">MTMLHPSERFADLALLKGYQYGHGSMALKAKIAGSLASALPTAARLLPDRYIEVYGCSYSTSSVLSSKISNQILSIVYLDMIGGAVLLYSMRSINRSALPNLRYRP</sequence>
<evidence type="ECO:0000313" key="1">
    <source>
        <dbReference type="EMBL" id="CAG8961043.1"/>
    </source>
</evidence>
<comment type="caution">
    <text evidence="1">The sequence shown here is derived from an EMBL/GenBank/DDBJ whole genome shotgun (WGS) entry which is preliminary data.</text>
</comment>
<name>A0A9N9PZH3_9HELO</name>
<protein>
    <submittedName>
        <fullName evidence="1">Uncharacterized protein</fullName>
    </submittedName>
</protein>
<reference evidence="1" key="1">
    <citation type="submission" date="2021-07" db="EMBL/GenBank/DDBJ databases">
        <authorList>
            <person name="Durling M."/>
        </authorList>
    </citation>
    <scope>NUCLEOTIDE SEQUENCE</scope>
</reference>